<evidence type="ECO:0000313" key="3">
    <source>
        <dbReference type="EMBL" id="GAA5153994.1"/>
    </source>
</evidence>
<evidence type="ECO:0000313" key="4">
    <source>
        <dbReference type="Proteomes" id="UP001500221"/>
    </source>
</evidence>
<dbReference type="Pfam" id="PF13519">
    <property type="entry name" value="VWA_2"/>
    <property type="match status" value="1"/>
</dbReference>
<reference evidence="4" key="1">
    <citation type="journal article" date="2019" name="Int. J. Syst. Evol. Microbiol.">
        <title>The Global Catalogue of Microorganisms (GCM) 10K type strain sequencing project: providing services to taxonomists for standard genome sequencing and annotation.</title>
        <authorList>
            <consortium name="The Broad Institute Genomics Platform"/>
            <consortium name="The Broad Institute Genome Sequencing Center for Infectious Disease"/>
            <person name="Wu L."/>
            <person name="Ma J."/>
        </authorList>
    </citation>
    <scope>NUCLEOTIDE SEQUENCE [LARGE SCALE GENOMIC DNA]</scope>
    <source>
        <strain evidence="4">JCM 18459</strain>
    </source>
</reference>
<name>A0ABP9Q0S7_9ACTN</name>
<dbReference type="SMART" id="SM00327">
    <property type="entry name" value="VWA"/>
    <property type="match status" value="1"/>
</dbReference>
<dbReference type="Proteomes" id="UP001500221">
    <property type="component" value="Unassembled WGS sequence"/>
</dbReference>
<evidence type="ECO:0000256" key="1">
    <source>
        <dbReference type="SAM" id="MobiDB-lite"/>
    </source>
</evidence>
<sequence>MSNDSTTRHTRFKRYDGGDPLAPPVDLGEALDAIGEDVMAGYSPERAMREYLRRGSRDQAGLDELARRVAERRRELTREHHLDGTLEQVRELLDRAVLEERKQLARDIAMDDGDRALREMQLENLSPNTAAAVSELSAYDWKSREAREAYDEIKDLLGRELLDQRFAGMKDALENATDADRAAVAEMLGDLNELLDKHGSGEDVDDDFRAFMDKHGQFFPEDPQNIDELLDALAQRAAAAQRMLNSMSAEQRQQLMELSAQAFGSPELMEQLAQLDANLQALRPGEDWGGSEGFEGEQGLGLGDGTGVLQDLAELDELADQLAQSHPGARMDDVDLDALARQLGDEAAVDARTLQRLEQALRDGGTLRRGSDGTLQLTPKAMRQLGKALLRDVAQRMSGRQGAREMHKAGAAGERSGATRPWAFGDTEPWDVPRTVLNGIVRRAGDAPGVTGPFLTIDDVEVQETEARTQAAVALCVDTSFSMAMDGRWVPMKRTALALHTLIRSRFRGDALQLITFGRHAEVMDIEQLTALDARWDKGTNLHHALLLANRHFRRHPTAQPVLLVVTDGEPTSHLESSGEVYFSYPPHPATIAHAVRELDNSRRLGAQTTFFRLGDDPGLARFIDQMAHRVDGRTVSPELDDLGAAVVGSYLGSRDAGRPGGPGGLGGMTGWRSGYGDWFGERGFWADR</sequence>
<accession>A0ABP9Q0S7</accession>
<evidence type="ECO:0000259" key="2">
    <source>
        <dbReference type="SMART" id="SM00327"/>
    </source>
</evidence>
<dbReference type="CDD" id="cd00198">
    <property type="entry name" value="vWFA"/>
    <property type="match status" value="1"/>
</dbReference>
<dbReference type="RefSeq" id="WP_345462102.1">
    <property type="nucleotide sequence ID" value="NZ_BAABKG010000005.1"/>
</dbReference>
<keyword evidence="4" id="KW-1185">Reference proteome</keyword>
<dbReference type="InterPro" id="IPR002035">
    <property type="entry name" value="VWF_A"/>
</dbReference>
<protein>
    <submittedName>
        <fullName evidence="3">VWA domain-containing protein</fullName>
    </submittedName>
</protein>
<comment type="caution">
    <text evidence="3">The sequence shown here is derived from an EMBL/GenBank/DDBJ whole genome shotgun (WGS) entry which is preliminary data.</text>
</comment>
<feature type="region of interest" description="Disordered" evidence="1">
    <location>
        <begin position="1"/>
        <end position="24"/>
    </location>
</feature>
<proteinExistence type="predicted"/>
<organism evidence="3 4">
    <name type="scientific">Nocardioides marinquilinus</name>
    <dbReference type="NCBI Taxonomy" id="1210400"/>
    <lineage>
        <taxon>Bacteria</taxon>
        <taxon>Bacillati</taxon>
        <taxon>Actinomycetota</taxon>
        <taxon>Actinomycetes</taxon>
        <taxon>Propionibacteriales</taxon>
        <taxon>Nocardioidaceae</taxon>
        <taxon>Nocardioides</taxon>
    </lineage>
</organism>
<gene>
    <name evidence="3" type="ORF">GCM10023340_36800</name>
</gene>
<feature type="domain" description="VWFA" evidence="2">
    <location>
        <begin position="470"/>
        <end position="652"/>
    </location>
</feature>
<dbReference type="EMBL" id="BAABKG010000005">
    <property type="protein sequence ID" value="GAA5153994.1"/>
    <property type="molecule type" value="Genomic_DNA"/>
</dbReference>
<dbReference type="Gene3D" id="3.40.50.410">
    <property type="entry name" value="von Willebrand factor, type A domain"/>
    <property type="match status" value="1"/>
</dbReference>
<dbReference type="SUPFAM" id="SSF53300">
    <property type="entry name" value="vWA-like"/>
    <property type="match status" value="1"/>
</dbReference>
<dbReference type="InterPro" id="IPR036465">
    <property type="entry name" value="vWFA_dom_sf"/>
</dbReference>